<feature type="compositionally biased region" description="Basic and acidic residues" evidence="1">
    <location>
        <begin position="113"/>
        <end position="125"/>
    </location>
</feature>
<feature type="compositionally biased region" description="Basic and acidic residues" evidence="1">
    <location>
        <begin position="174"/>
        <end position="210"/>
    </location>
</feature>
<accession>A0A1X2HNH9</accession>
<dbReference type="Proteomes" id="UP000242180">
    <property type="component" value="Unassembled WGS sequence"/>
</dbReference>
<name>A0A1X2HNH9_SYNRA</name>
<feature type="compositionally biased region" description="Polar residues" evidence="1">
    <location>
        <begin position="127"/>
        <end position="148"/>
    </location>
</feature>
<protein>
    <submittedName>
        <fullName evidence="2">Uncharacterized protein</fullName>
    </submittedName>
</protein>
<sequence>MSKVMPNERISQILPTVKCSDCGEAVQIRKLGDHVCSNMPAVPPLPILPARKEKPRPTNTPSPVSPVHSPGYGSSGQVTPPYYSGMARDLRRPSARSEDDDGPLSPLARSRSPPREDSLFRREDSGATYNSSSSRQHPTTNGYSSPKTPTFLGAGAYDYPRKNSTSPAPSQSPDYDHQYPPKSPRVESPRQQRHFDANPSRDDYSDYGERGKRRTRKKKKRKEKRN</sequence>
<feature type="compositionally biased region" description="Basic residues" evidence="1">
    <location>
        <begin position="211"/>
        <end position="226"/>
    </location>
</feature>
<dbReference type="EMBL" id="MCGN01000002">
    <property type="protein sequence ID" value="ORZ00930.1"/>
    <property type="molecule type" value="Genomic_DNA"/>
</dbReference>
<reference evidence="2 3" key="1">
    <citation type="submission" date="2016-07" db="EMBL/GenBank/DDBJ databases">
        <title>Pervasive Adenine N6-methylation of Active Genes in Fungi.</title>
        <authorList>
            <consortium name="DOE Joint Genome Institute"/>
            <person name="Mondo S.J."/>
            <person name="Dannebaum R.O."/>
            <person name="Kuo R.C."/>
            <person name="Labutti K."/>
            <person name="Haridas S."/>
            <person name="Kuo A."/>
            <person name="Salamov A."/>
            <person name="Ahrendt S.R."/>
            <person name="Lipzen A."/>
            <person name="Sullivan W."/>
            <person name="Andreopoulos W.B."/>
            <person name="Clum A."/>
            <person name="Lindquist E."/>
            <person name="Daum C."/>
            <person name="Ramamoorthy G.K."/>
            <person name="Gryganskyi A."/>
            <person name="Culley D."/>
            <person name="Magnuson J.K."/>
            <person name="James T.Y."/>
            <person name="O'Malley M.A."/>
            <person name="Stajich J.E."/>
            <person name="Spatafora J.W."/>
            <person name="Visel A."/>
            <person name="Grigoriev I.V."/>
        </authorList>
    </citation>
    <scope>NUCLEOTIDE SEQUENCE [LARGE SCALE GENOMIC DNA]</scope>
    <source>
        <strain evidence="2 3">NRRL 2496</strain>
    </source>
</reference>
<dbReference type="AlphaFoldDB" id="A0A1X2HNH9"/>
<evidence type="ECO:0000313" key="3">
    <source>
        <dbReference type="Proteomes" id="UP000242180"/>
    </source>
</evidence>
<dbReference type="STRING" id="13706.A0A1X2HNH9"/>
<dbReference type="InParanoid" id="A0A1X2HNH9"/>
<keyword evidence="3" id="KW-1185">Reference proteome</keyword>
<evidence type="ECO:0000313" key="2">
    <source>
        <dbReference type="EMBL" id="ORZ00930.1"/>
    </source>
</evidence>
<proteinExistence type="predicted"/>
<organism evidence="2 3">
    <name type="scientific">Syncephalastrum racemosum</name>
    <name type="common">Filamentous fungus</name>
    <dbReference type="NCBI Taxonomy" id="13706"/>
    <lineage>
        <taxon>Eukaryota</taxon>
        <taxon>Fungi</taxon>
        <taxon>Fungi incertae sedis</taxon>
        <taxon>Mucoromycota</taxon>
        <taxon>Mucoromycotina</taxon>
        <taxon>Mucoromycetes</taxon>
        <taxon>Mucorales</taxon>
        <taxon>Syncephalastraceae</taxon>
        <taxon>Syncephalastrum</taxon>
    </lineage>
</organism>
<comment type="caution">
    <text evidence="2">The sequence shown here is derived from an EMBL/GenBank/DDBJ whole genome shotgun (WGS) entry which is preliminary data.</text>
</comment>
<gene>
    <name evidence="2" type="ORF">BCR43DRAFT_159593</name>
</gene>
<evidence type="ECO:0000256" key="1">
    <source>
        <dbReference type="SAM" id="MobiDB-lite"/>
    </source>
</evidence>
<dbReference type="OrthoDB" id="1112565at2759"/>
<feature type="compositionally biased region" description="Basic and acidic residues" evidence="1">
    <location>
        <begin position="88"/>
        <end position="97"/>
    </location>
</feature>
<feature type="region of interest" description="Disordered" evidence="1">
    <location>
        <begin position="36"/>
        <end position="226"/>
    </location>
</feature>
<feature type="compositionally biased region" description="Polar residues" evidence="1">
    <location>
        <begin position="162"/>
        <end position="173"/>
    </location>
</feature>